<gene>
    <name evidence="1" type="ORF">X777_08340</name>
</gene>
<evidence type="ECO:0000313" key="1">
    <source>
        <dbReference type="EMBL" id="EZA61128.1"/>
    </source>
</evidence>
<name>A0A026WZA3_OOCBI</name>
<proteinExistence type="predicted"/>
<dbReference type="EMBL" id="KK107063">
    <property type="protein sequence ID" value="EZA61128.1"/>
    <property type="molecule type" value="Genomic_DNA"/>
</dbReference>
<feature type="non-terminal residue" evidence="1">
    <location>
        <position position="1"/>
    </location>
</feature>
<protein>
    <submittedName>
        <fullName evidence="1">Uncharacterized protein</fullName>
    </submittedName>
</protein>
<evidence type="ECO:0000313" key="2">
    <source>
        <dbReference type="Proteomes" id="UP000053097"/>
    </source>
</evidence>
<organism evidence="1 2">
    <name type="scientific">Ooceraea biroi</name>
    <name type="common">Clonal raider ant</name>
    <name type="synonym">Cerapachys biroi</name>
    <dbReference type="NCBI Taxonomy" id="2015173"/>
    <lineage>
        <taxon>Eukaryota</taxon>
        <taxon>Metazoa</taxon>
        <taxon>Ecdysozoa</taxon>
        <taxon>Arthropoda</taxon>
        <taxon>Hexapoda</taxon>
        <taxon>Insecta</taxon>
        <taxon>Pterygota</taxon>
        <taxon>Neoptera</taxon>
        <taxon>Endopterygota</taxon>
        <taxon>Hymenoptera</taxon>
        <taxon>Apocrita</taxon>
        <taxon>Aculeata</taxon>
        <taxon>Formicoidea</taxon>
        <taxon>Formicidae</taxon>
        <taxon>Dorylinae</taxon>
        <taxon>Ooceraea</taxon>
    </lineage>
</organism>
<keyword evidence="2" id="KW-1185">Reference proteome</keyword>
<sequence length="55" mass="6609">RAGHCSFAYYGQNYEALRIQQLRKVILLFVVYDFDSVAQIARTITYKAIRLRRRR</sequence>
<dbReference type="Proteomes" id="UP000053097">
    <property type="component" value="Unassembled WGS sequence"/>
</dbReference>
<reference evidence="1 2" key="1">
    <citation type="journal article" date="2014" name="Curr. Biol.">
        <title>The genome of the clonal raider ant Cerapachys biroi.</title>
        <authorList>
            <person name="Oxley P.R."/>
            <person name="Ji L."/>
            <person name="Fetter-Pruneda I."/>
            <person name="McKenzie S.K."/>
            <person name="Li C."/>
            <person name="Hu H."/>
            <person name="Zhang G."/>
            <person name="Kronauer D.J."/>
        </authorList>
    </citation>
    <scope>NUCLEOTIDE SEQUENCE [LARGE SCALE GENOMIC DNA]</scope>
</reference>
<dbReference type="AlphaFoldDB" id="A0A026WZA3"/>
<accession>A0A026WZA3</accession>